<reference evidence="3 4" key="1">
    <citation type="submission" date="2019-09" db="EMBL/GenBank/DDBJ databases">
        <title>Bird 10,000 Genomes (B10K) Project - Family phase.</title>
        <authorList>
            <person name="Zhang G."/>
        </authorList>
    </citation>
    <scope>NUCLEOTIDE SEQUENCE [LARGE SCALE GENOMIC DNA]</scope>
    <source>
        <strain evidence="3">B10K-DU-017-25</strain>
        <tissue evidence="3">Mixed tissue sample</tissue>
    </source>
</reference>
<name>A0A7K4ZAE0_9AVES</name>
<dbReference type="AlphaFoldDB" id="A0A7K4ZAE0"/>
<dbReference type="EMBL" id="VYZI01000001">
    <property type="protein sequence ID" value="NWR68291.1"/>
    <property type="molecule type" value="Genomic_DNA"/>
</dbReference>
<dbReference type="PANTHER" id="PTHR45427:SF1">
    <property type="entry name" value="MUCIN-15"/>
    <property type="match status" value="1"/>
</dbReference>
<keyword evidence="2" id="KW-1133">Transmembrane helix</keyword>
<feature type="non-terminal residue" evidence="3">
    <location>
        <position position="1"/>
    </location>
</feature>
<keyword evidence="2" id="KW-0472">Membrane</keyword>
<dbReference type="InterPro" id="IPR031371">
    <property type="entry name" value="Mucin-15"/>
</dbReference>
<feature type="transmembrane region" description="Helical" evidence="2">
    <location>
        <begin position="194"/>
        <end position="216"/>
    </location>
</feature>
<evidence type="ECO:0000313" key="4">
    <source>
        <dbReference type="Proteomes" id="UP000517892"/>
    </source>
</evidence>
<feature type="region of interest" description="Disordered" evidence="1">
    <location>
        <begin position="132"/>
        <end position="154"/>
    </location>
</feature>
<comment type="caution">
    <text evidence="3">The sequence shown here is derived from an EMBL/GenBank/DDBJ whole genome shotgun (WGS) entry which is preliminary data.</text>
</comment>
<sequence length="291" mass="31023">VQPASHRIVLPMTPVANPSIISYAAPTTTNSKEEVTKRTEMSIQPKSEALRPTDGTPLASKVTKVSKGATSNSVTNFNRIPRSLPTFTPIGNFSGVTTSVVATLNFTVTPSNSMGSYSTASAAVIPRDNSTTNSTTAFPTGITLTSPTAEQDSATRNFSTIQPTTEQNHNFSNHFTITSSSKDVNKDKTNKGGIIVGVIVGAILVSVLIGLVGYLIRVKKRSESFSHRRLYDDTRNDPVLHLDNSLGQHNMSFGCVSDDKTSTADKAQEDSAESPCDGIPMADMTPSRLSP</sequence>
<proteinExistence type="predicted"/>
<evidence type="ECO:0000313" key="3">
    <source>
        <dbReference type="EMBL" id="NWR68291.1"/>
    </source>
</evidence>
<dbReference type="OrthoDB" id="9950822at2759"/>
<protein>
    <submittedName>
        <fullName evidence="3">MUC15 protein</fullName>
    </submittedName>
</protein>
<evidence type="ECO:0000256" key="1">
    <source>
        <dbReference type="SAM" id="MobiDB-lite"/>
    </source>
</evidence>
<dbReference type="Proteomes" id="UP000517892">
    <property type="component" value="Unassembled WGS sequence"/>
</dbReference>
<dbReference type="PANTHER" id="PTHR45427">
    <property type="entry name" value="MUCIN-15"/>
    <property type="match status" value="1"/>
</dbReference>
<feature type="region of interest" description="Disordered" evidence="1">
    <location>
        <begin position="257"/>
        <end position="291"/>
    </location>
</feature>
<keyword evidence="4" id="KW-1185">Reference proteome</keyword>
<accession>A0A7K4ZAE0</accession>
<keyword evidence="2" id="KW-0812">Transmembrane</keyword>
<evidence type="ECO:0000256" key="2">
    <source>
        <dbReference type="SAM" id="Phobius"/>
    </source>
</evidence>
<gene>
    <name evidence="3" type="primary">Muc15</name>
    <name evidence="3" type="ORF">CENUNI_R15315</name>
</gene>
<organism evidence="3 4">
    <name type="scientific">Centropus unirufus</name>
    <dbReference type="NCBI Taxonomy" id="1118519"/>
    <lineage>
        <taxon>Eukaryota</taxon>
        <taxon>Metazoa</taxon>
        <taxon>Chordata</taxon>
        <taxon>Craniata</taxon>
        <taxon>Vertebrata</taxon>
        <taxon>Euteleostomi</taxon>
        <taxon>Archelosauria</taxon>
        <taxon>Archosauria</taxon>
        <taxon>Dinosauria</taxon>
        <taxon>Saurischia</taxon>
        <taxon>Theropoda</taxon>
        <taxon>Coelurosauria</taxon>
        <taxon>Aves</taxon>
        <taxon>Neognathae</taxon>
        <taxon>Neoaves</taxon>
        <taxon>Otidimorphae</taxon>
        <taxon>Cuculiformes</taxon>
        <taxon>Centropidae</taxon>
        <taxon>Centropus</taxon>
    </lineage>
</organism>
<feature type="compositionally biased region" description="Basic and acidic residues" evidence="1">
    <location>
        <begin position="257"/>
        <end position="269"/>
    </location>
</feature>
<feature type="non-terminal residue" evidence="3">
    <location>
        <position position="291"/>
    </location>
</feature>
<dbReference type="Pfam" id="PF15672">
    <property type="entry name" value="Mucin15"/>
    <property type="match status" value="1"/>
</dbReference>